<dbReference type="AlphaFoldDB" id="A0A0L0NFJ3"/>
<dbReference type="Pfam" id="PF20635">
    <property type="entry name" value="SMN_YG-box"/>
    <property type="match status" value="1"/>
</dbReference>
<keyword evidence="4" id="KW-0508">mRNA splicing</keyword>
<proteinExistence type="inferred from homology"/>
<organism evidence="8 9">
    <name type="scientific">Tolypocladium ophioglossoides (strain CBS 100239)</name>
    <name type="common">Snaketongue truffleclub</name>
    <name type="synonym">Elaphocordyceps ophioglossoides</name>
    <dbReference type="NCBI Taxonomy" id="1163406"/>
    <lineage>
        <taxon>Eukaryota</taxon>
        <taxon>Fungi</taxon>
        <taxon>Dikarya</taxon>
        <taxon>Ascomycota</taxon>
        <taxon>Pezizomycotina</taxon>
        <taxon>Sordariomycetes</taxon>
        <taxon>Hypocreomycetidae</taxon>
        <taxon>Hypocreales</taxon>
        <taxon>Ophiocordycipitaceae</taxon>
        <taxon>Tolypocladium</taxon>
    </lineage>
</organism>
<evidence type="ECO:0000256" key="6">
    <source>
        <dbReference type="SAM" id="MobiDB-lite"/>
    </source>
</evidence>
<evidence type="ECO:0000313" key="8">
    <source>
        <dbReference type="EMBL" id="KND92495.1"/>
    </source>
</evidence>
<comment type="caution">
    <text evidence="8">The sequence shown here is derived from an EMBL/GenBank/DDBJ whole genome shotgun (WGS) entry which is preliminary data.</text>
</comment>
<dbReference type="GO" id="GO:0006397">
    <property type="term" value="P:mRNA processing"/>
    <property type="evidence" value="ECO:0007669"/>
    <property type="project" value="UniProtKB-KW"/>
</dbReference>
<comment type="subcellular location">
    <subcellularLocation>
        <location evidence="1">Nucleus</location>
    </subcellularLocation>
</comment>
<feature type="region of interest" description="Disordered" evidence="6">
    <location>
        <begin position="135"/>
        <end position="196"/>
    </location>
</feature>
<dbReference type="GO" id="GO:0008380">
    <property type="term" value="P:RNA splicing"/>
    <property type="evidence" value="ECO:0007669"/>
    <property type="project" value="UniProtKB-KW"/>
</dbReference>
<dbReference type="InterPro" id="IPR049481">
    <property type="entry name" value="SMN_G2-BD"/>
</dbReference>
<feature type="domain" description="Survival Motor Neuron Gemin2-binding" evidence="7">
    <location>
        <begin position="86"/>
        <end position="107"/>
    </location>
</feature>
<gene>
    <name evidence="8" type="ORF">TOPH_02674</name>
</gene>
<keyword evidence="3" id="KW-0507">mRNA processing</keyword>
<evidence type="ECO:0000313" key="9">
    <source>
        <dbReference type="Proteomes" id="UP000036947"/>
    </source>
</evidence>
<evidence type="ECO:0000256" key="2">
    <source>
        <dbReference type="ARBA" id="ARBA00005371"/>
    </source>
</evidence>
<evidence type="ECO:0000256" key="5">
    <source>
        <dbReference type="ARBA" id="ARBA00023242"/>
    </source>
</evidence>
<dbReference type="CDD" id="cd22851">
    <property type="entry name" value="SMN_N"/>
    <property type="match status" value="1"/>
</dbReference>
<accession>A0A0L0NFJ3</accession>
<comment type="similarity">
    <text evidence="2">Belongs to the SMN family.</text>
</comment>
<dbReference type="PANTHER" id="PTHR39267">
    <property type="entry name" value="SURVIVAL MOTOR NEURON-LIKE PROTEIN 1"/>
    <property type="match status" value="1"/>
</dbReference>
<dbReference type="EMBL" id="LFRF01000005">
    <property type="protein sequence ID" value="KND92495.1"/>
    <property type="molecule type" value="Genomic_DNA"/>
</dbReference>
<dbReference type="OrthoDB" id="197400at2759"/>
<evidence type="ECO:0000256" key="3">
    <source>
        <dbReference type="ARBA" id="ARBA00022664"/>
    </source>
</evidence>
<evidence type="ECO:0000259" key="7">
    <source>
        <dbReference type="Pfam" id="PF20636"/>
    </source>
</evidence>
<sequence>MRRKRPPTAAQYKTFGLVSFWPACCVLGLDQLRGRYGLRSPWAAVNSSAALASKLTTTTTINCSPRKATSTAIMATEGNRTNHKKIWDDSALVDSWNEALNEYKKYHSVHARGGSVKEIEGDDPSIAAVDDAYRTKGSAPTEAKDDHVDGQPNASGQEEGEEEGEVMSVDENLENASTTGTHDPPPDSGADQVPVTFPPQAIMGSIQDENLKKLLMSWYYAGYYTGLYERQQQQKTEQYPS</sequence>
<keyword evidence="5" id="KW-0539">Nucleus</keyword>
<name>A0A0L0NFJ3_TOLOC</name>
<evidence type="ECO:0000256" key="4">
    <source>
        <dbReference type="ARBA" id="ARBA00023187"/>
    </source>
</evidence>
<dbReference type="GO" id="GO:0005634">
    <property type="term" value="C:nucleus"/>
    <property type="evidence" value="ECO:0007669"/>
    <property type="project" value="UniProtKB-SubCell"/>
</dbReference>
<dbReference type="Proteomes" id="UP000036947">
    <property type="component" value="Unassembled WGS sequence"/>
</dbReference>
<keyword evidence="9" id="KW-1185">Reference proteome</keyword>
<dbReference type="Pfam" id="PF20636">
    <property type="entry name" value="SMN_G2-BD"/>
    <property type="match status" value="1"/>
</dbReference>
<dbReference type="PANTHER" id="PTHR39267:SF1">
    <property type="entry name" value="SURVIVAL MOTOR NEURON PROTEIN"/>
    <property type="match status" value="1"/>
</dbReference>
<dbReference type="InterPro" id="IPR047313">
    <property type="entry name" value="SMN_C"/>
</dbReference>
<dbReference type="CDD" id="cd22852">
    <property type="entry name" value="SMN_C"/>
    <property type="match status" value="1"/>
</dbReference>
<protein>
    <submittedName>
        <fullName evidence="8">Survival motor neuron-like protein 1</fullName>
    </submittedName>
</protein>
<evidence type="ECO:0000256" key="1">
    <source>
        <dbReference type="ARBA" id="ARBA00004123"/>
    </source>
</evidence>
<dbReference type="InterPro" id="IPR040424">
    <property type="entry name" value="Smn1"/>
</dbReference>
<reference evidence="8 9" key="1">
    <citation type="journal article" date="2015" name="BMC Genomics">
        <title>The genome of the truffle-parasite Tolypocladium ophioglossoides and the evolution of antifungal peptaibiotics.</title>
        <authorList>
            <person name="Quandt C.A."/>
            <person name="Bushley K.E."/>
            <person name="Spatafora J.W."/>
        </authorList>
    </citation>
    <scope>NUCLEOTIDE SEQUENCE [LARGE SCALE GENOMIC DNA]</scope>
    <source>
        <strain evidence="8 9">CBS 100239</strain>
    </source>
</reference>
<dbReference type="STRING" id="1163406.A0A0L0NFJ3"/>